<reference evidence="1" key="2">
    <citation type="submission" date="2020-09" db="EMBL/GenBank/DDBJ databases">
        <authorList>
            <person name="Sun Q."/>
            <person name="Kim S."/>
        </authorList>
    </citation>
    <scope>NUCLEOTIDE SEQUENCE</scope>
    <source>
        <strain evidence="1">KCTC 23224</strain>
    </source>
</reference>
<sequence length="139" mass="15784">MKKTMIGLLVATAFAFQSCDNYPDGPLVSLKSKTERVANDWKVGEALDEGTNITSDFEKYELSLTKDGEAILIANYNFLGINYEFTTSGTWEFLSNATKISFDFENDDADGIYKILRLKENEMWLKEDAGTIELHFMPR</sequence>
<evidence type="ECO:0000313" key="2">
    <source>
        <dbReference type="Proteomes" id="UP000642809"/>
    </source>
</evidence>
<evidence type="ECO:0008006" key="3">
    <source>
        <dbReference type="Google" id="ProtNLM"/>
    </source>
</evidence>
<protein>
    <recommendedName>
        <fullName evidence="3">Lipocalin-like domain-containing protein</fullName>
    </recommendedName>
</protein>
<accession>A0A8J3CWJ3</accession>
<organism evidence="1 2">
    <name type="scientific">Mongoliitalea lutea</name>
    <dbReference type="NCBI Taxonomy" id="849756"/>
    <lineage>
        <taxon>Bacteria</taxon>
        <taxon>Pseudomonadati</taxon>
        <taxon>Bacteroidota</taxon>
        <taxon>Cytophagia</taxon>
        <taxon>Cytophagales</taxon>
        <taxon>Cyclobacteriaceae</taxon>
        <taxon>Mongoliitalea</taxon>
    </lineage>
</organism>
<dbReference type="RefSeq" id="WP_189580310.1">
    <property type="nucleotide sequence ID" value="NZ_BMYF01000008.1"/>
</dbReference>
<name>A0A8J3CWJ3_9BACT</name>
<reference evidence="1" key="1">
    <citation type="journal article" date="2014" name="Int. J. Syst. Evol. Microbiol.">
        <title>Complete genome sequence of Corynebacterium casei LMG S-19264T (=DSM 44701T), isolated from a smear-ripened cheese.</title>
        <authorList>
            <consortium name="US DOE Joint Genome Institute (JGI-PGF)"/>
            <person name="Walter F."/>
            <person name="Albersmeier A."/>
            <person name="Kalinowski J."/>
            <person name="Ruckert C."/>
        </authorList>
    </citation>
    <scope>NUCLEOTIDE SEQUENCE</scope>
    <source>
        <strain evidence="1">KCTC 23224</strain>
    </source>
</reference>
<gene>
    <name evidence="1" type="ORF">GCM10008106_15490</name>
</gene>
<proteinExistence type="predicted"/>
<comment type="caution">
    <text evidence="1">The sequence shown here is derived from an EMBL/GenBank/DDBJ whole genome shotgun (WGS) entry which is preliminary data.</text>
</comment>
<dbReference type="AlphaFoldDB" id="A0A8J3CWJ3"/>
<dbReference type="Proteomes" id="UP000642809">
    <property type="component" value="Unassembled WGS sequence"/>
</dbReference>
<evidence type="ECO:0000313" key="1">
    <source>
        <dbReference type="EMBL" id="GHB35022.1"/>
    </source>
</evidence>
<dbReference type="EMBL" id="BMYF01000008">
    <property type="protein sequence ID" value="GHB35022.1"/>
    <property type="molecule type" value="Genomic_DNA"/>
</dbReference>
<keyword evidence="2" id="KW-1185">Reference proteome</keyword>
<dbReference type="PROSITE" id="PS51257">
    <property type="entry name" value="PROKAR_LIPOPROTEIN"/>
    <property type="match status" value="1"/>
</dbReference>